<proteinExistence type="predicted"/>
<comment type="caution">
    <text evidence="2">The sequence shown here is derived from an EMBL/GenBank/DDBJ whole genome shotgun (WGS) entry which is preliminary data.</text>
</comment>
<keyword evidence="3" id="KW-1185">Reference proteome</keyword>
<keyword evidence="1" id="KW-0812">Transmembrane</keyword>
<feature type="transmembrane region" description="Helical" evidence="1">
    <location>
        <begin position="299"/>
        <end position="318"/>
    </location>
</feature>
<keyword evidence="1" id="KW-1133">Transmembrane helix</keyword>
<dbReference type="AlphaFoldDB" id="A0A0L6VTA7"/>
<keyword evidence="1" id="KW-0472">Membrane</keyword>
<organism evidence="2 3">
    <name type="scientific">Puccinia sorghi</name>
    <dbReference type="NCBI Taxonomy" id="27349"/>
    <lineage>
        <taxon>Eukaryota</taxon>
        <taxon>Fungi</taxon>
        <taxon>Dikarya</taxon>
        <taxon>Basidiomycota</taxon>
        <taxon>Pucciniomycotina</taxon>
        <taxon>Pucciniomycetes</taxon>
        <taxon>Pucciniales</taxon>
        <taxon>Pucciniaceae</taxon>
        <taxon>Puccinia</taxon>
    </lineage>
</organism>
<reference evidence="2 3" key="1">
    <citation type="submission" date="2015-08" db="EMBL/GenBank/DDBJ databases">
        <title>Next Generation Sequencing and Analysis of the Genome of Puccinia sorghi L Schw, the Causal Agent of Maize Common Rust.</title>
        <authorList>
            <person name="Rochi L."/>
            <person name="Burguener G."/>
            <person name="Darino M."/>
            <person name="Turjanski A."/>
            <person name="Kreff E."/>
            <person name="Dieguez M.J."/>
            <person name="Sacco F."/>
        </authorList>
    </citation>
    <scope>NUCLEOTIDE SEQUENCE [LARGE SCALE GENOMIC DNA]</scope>
    <source>
        <strain evidence="2 3">RO10H11247</strain>
    </source>
</reference>
<dbReference type="EMBL" id="LAVV01000921">
    <property type="protein sequence ID" value="KNZ63936.1"/>
    <property type="molecule type" value="Genomic_DNA"/>
</dbReference>
<dbReference type="InterPro" id="IPR043502">
    <property type="entry name" value="DNA/RNA_pol_sf"/>
</dbReference>
<dbReference type="SUPFAM" id="SSF56672">
    <property type="entry name" value="DNA/RNA polymerases"/>
    <property type="match status" value="1"/>
</dbReference>
<name>A0A0L6VTA7_9BASI</name>
<dbReference type="InterPro" id="IPR043128">
    <property type="entry name" value="Rev_trsase/Diguanyl_cyclase"/>
</dbReference>
<protein>
    <submittedName>
        <fullName evidence="2">Uncharacterized protein</fullName>
    </submittedName>
</protein>
<feature type="transmembrane region" description="Helical" evidence="1">
    <location>
        <begin position="269"/>
        <end position="287"/>
    </location>
</feature>
<evidence type="ECO:0000313" key="2">
    <source>
        <dbReference type="EMBL" id="KNZ63936.1"/>
    </source>
</evidence>
<dbReference type="Proteomes" id="UP000037035">
    <property type="component" value="Unassembled WGS sequence"/>
</dbReference>
<accession>A0A0L6VTA7</accession>
<dbReference type="VEuPathDB" id="FungiDB:VP01_1082g2"/>
<dbReference type="OrthoDB" id="420169at2759"/>
<gene>
    <name evidence="2" type="ORF">VP01_1082g2</name>
</gene>
<sequence>MLNILFILFSKPQIHQLVFSLFNQSRYKQFHLKYSSSTSFPTLCSDGILMEPDELSKISDLSYTKTLTELNCSLGYPNLYRKFIAKFSFLAAPLNSVTKEVSLFYSGATITALSEVRTSNIKLKHLYSKRGLEIFLKNKLTLDDSTEVLFWMTQQKKELLDDLTEVPDSNVEFTKLKETLLFASSREMGIQLMGVYYGGVTTQTEGIRFYSKTKLVTLWKWDLSRKIYTRREQLYRIEISILNVRSNTSWSPPLFFLGETRQRERDYRIIYIYILVYDFILFSTLIIPSTQHNYITLHALYMIFWKGLLSLRLTIIKIEKDITRRRRAKKKHTTVPEIMIQVKSSYIKSLRAIAEDILVGLISEDSQTLIIRFFSLRLSLDGSRR</sequence>
<evidence type="ECO:0000256" key="1">
    <source>
        <dbReference type="SAM" id="Phobius"/>
    </source>
</evidence>
<dbReference type="Gene3D" id="3.30.70.270">
    <property type="match status" value="1"/>
</dbReference>
<evidence type="ECO:0000313" key="3">
    <source>
        <dbReference type="Proteomes" id="UP000037035"/>
    </source>
</evidence>